<evidence type="ECO:0000313" key="2">
    <source>
        <dbReference type="EMBL" id="UGO50691.1"/>
    </source>
</evidence>
<name>A0AAE8YTV1_9CAUD</name>
<feature type="compositionally biased region" description="Acidic residues" evidence="1">
    <location>
        <begin position="378"/>
        <end position="392"/>
    </location>
</feature>
<evidence type="ECO:0000313" key="3">
    <source>
        <dbReference type="Proteomes" id="UP000827460"/>
    </source>
</evidence>
<sequence length="392" mass="45380">MARNKKERTELKQNKSEFKFIGKVTNADKDGFFVEDEAKSGQNEGRLFRKMKFGIRTSETNTLQVQMYAYEPTEVFLWNSEKKKEDSEFKGLRIPYEEWLESADEYRAEGYTAPQARVGLEFGEDGKVMSHGVPDYQLADILSENVENGDLLKIEGEIRYNKFQNQAKEWVEQVQWTIKRVHVVREEDLTKEDAEEMNYFSQEFVFIDAEHIKKEKKTIVTGRVIDFRKKWYDKQFEVVYKDSEGNEDAELKELATGLAKEVKFGDVLTVWGYAVNRIITTNEKSEEEKKEDKRKKNLLSGLGGKAQPKHAEKFTGTRFESGLQIQGVIDWQEGVYDEDDFPNQELIQEEDTSSKKASGLGGKKSKTANPFAKKKEEEENPLEGIDEDDLPF</sequence>
<feature type="compositionally biased region" description="Acidic residues" evidence="1">
    <location>
        <begin position="339"/>
        <end position="351"/>
    </location>
</feature>
<reference evidence="2" key="1">
    <citation type="submission" date="2021-10" db="EMBL/GenBank/DDBJ databases">
        <authorList>
            <person name="Lavering E.D."/>
            <person name="James R."/>
            <person name="Fairholm J.D."/>
            <person name="Ogilvie B.H."/>
            <person name="Thurgood T.L."/>
            <person name="Robison R.A."/>
            <person name="Grose J.H."/>
        </authorList>
    </citation>
    <scope>NUCLEOTIDE SEQUENCE</scope>
</reference>
<accession>A0AAE8YTV1</accession>
<keyword evidence="3" id="KW-1185">Reference proteome</keyword>
<feature type="region of interest" description="Disordered" evidence="1">
    <location>
        <begin position="283"/>
        <end position="317"/>
    </location>
</feature>
<protein>
    <submittedName>
        <fullName evidence="2">Single-stranded DNA binding protein</fullName>
    </submittedName>
</protein>
<feature type="region of interest" description="Disordered" evidence="1">
    <location>
        <begin position="339"/>
        <end position="392"/>
    </location>
</feature>
<evidence type="ECO:0000256" key="1">
    <source>
        <dbReference type="SAM" id="MobiDB-lite"/>
    </source>
</evidence>
<gene>
    <name evidence="2" type="ORF">SOPHRITA_100</name>
</gene>
<proteinExistence type="predicted"/>
<dbReference type="Proteomes" id="UP000827460">
    <property type="component" value="Segment"/>
</dbReference>
<dbReference type="EMBL" id="OK499991">
    <property type="protein sequence ID" value="UGO50691.1"/>
    <property type="molecule type" value="Genomic_DNA"/>
</dbReference>
<organism evidence="2 3">
    <name type="scientific">Bacillus phage vB_BanS_Sophrita</name>
    <dbReference type="NCBI Taxonomy" id="2894790"/>
    <lineage>
        <taxon>Viruses</taxon>
        <taxon>Duplodnaviria</taxon>
        <taxon>Heunggongvirae</taxon>
        <taxon>Uroviricota</taxon>
        <taxon>Caudoviricetes</taxon>
        <taxon>Joanripponvirinae</taxon>
        <taxon>Sophritavirus</taxon>
        <taxon>Sophritavirus sophrita</taxon>
    </lineage>
</organism>